<comment type="caution">
    <text evidence="2">The sequence shown here is derived from an EMBL/GenBank/DDBJ whole genome shotgun (WGS) entry which is preliminary data.</text>
</comment>
<dbReference type="EMBL" id="BLXT01004368">
    <property type="protein sequence ID" value="GFO11904.1"/>
    <property type="molecule type" value="Genomic_DNA"/>
</dbReference>
<keyword evidence="3" id="KW-1185">Reference proteome</keyword>
<dbReference type="Proteomes" id="UP000735302">
    <property type="component" value="Unassembled WGS sequence"/>
</dbReference>
<accession>A0AAV4AZS4</accession>
<evidence type="ECO:0000313" key="3">
    <source>
        <dbReference type="Proteomes" id="UP000735302"/>
    </source>
</evidence>
<evidence type="ECO:0000313" key="2">
    <source>
        <dbReference type="EMBL" id="GFO11904.1"/>
    </source>
</evidence>
<protein>
    <submittedName>
        <fullName evidence="2">Uncharacterized protein</fullName>
    </submittedName>
</protein>
<proteinExistence type="predicted"/>
<sequence>MSHHFSLILVCFCQKISTIESLSPTRSDKSQKFAFRRSGSSPGRAVGYQVRGPGFESSQFFKAPLCPPSTKWERITGQTIRDTNLILGKLHGSELTGRRKMEYFTALFMSGDQRNVGKKPITLNAMAIAIRERLQFDTKRGKNSGWVYEYLVGGEGTAD</sequence>
<feature type="chain" id="PRO_5043349093" evidence="1">
    <location>
        <begin position="22"/>
        <end position="159"/>
    </location>
</feature>
<name>A0AAV4AZS4_9GAST</name>
<reference evidence="2 3" key="1">
    <citation type="journal article" date="2021" name="Elife">
        <title>Chloroplast acquisition without the gene transfer in kleptoplastic sea slugs, Plakobranchus ocellatus.</title>
        <authorList>
            <person name="Maeda T."/>
            <person name="Takahashi S."/>
            <person name="Yoshida T."/>
            <person name="Shimamura S."/>
            <person name="Takaki Y."/>
            <person name="Nagai Y."/>
            <person name="Toyoda A."/>
            <person name="Suzuki Y."/>
            <person name="Arimoto A."/>
            <person name="Ishii H."/>
            <person name="Satoh N."/>
            <person name="Nishiyama T."/>
            <person name="Hasebe M."/>
            <person name="Maruyama T."/>
            <person name="Minagawa J."/>
            <person name="Obokata J."/>
            <person name="Shigenobu S."/>
        </authorList>
    </citation>
    <scope>NUCLEOTIDE SEQUENCE [LARGE SCALE GENOMIC DNA]</scope>
</reference>
<keyword evidence="1" id="KW-0732">Signal</keyword>
<gene>
    <name evidence="2" type="ORF">PoB_003840900</name>
</gene>
<evidence type="ECO:0000256" key="1">
    <source>
        <dbReference type="SAM" id="SignalP"/>
    </source>
</evidence>
<organism evidence="2 3">
    <name type="scientific">Plakobranchus ocellatus</name>
    <dbReference type="NCBI Taxonomy" id="259542"/>
    <lineage>
        <taxon>Eukaryota</taxon>
        <taxon>Metazoa</taxon>
        <taxon>Spiralia</taxon>
        <taxon>Lophotrochozoa</taxon>
        <taxon>Mollusca</taxon>
        <taxon>Gastropoda</taxon>
        <taxon>Heterobranchia</taxon>
        <taxon>Euthyneura</taxon>
        <taxon>Panpulmonata</taxon>
        <taxon>Sacoglossa</taxon>
        <taxon>Placobranchoidea</taxon>
        <taxon>Plakobranchidae</taxon>
        <taxon>Plakobranchus</taxon>
    </lineage>
</organism>
<dbReference type="AlphaFoldDB" id="A0AAV4AZS4"/>
<feature type="signal peptide" evidence="1">
    <location>
        <begin position="1"/>
        <end position="21"/>
    </location>
</feature>